<dbReference type="EMBL" id="JAMTCG010000002">
    <property type="protein sequence ID" value="MCP2160271.1"/>
    <property type="molecule type" value="Genomic_DNA"/>
</dbReference>
<evidence type="ECO:0000256" key="1">
    <source>
        <dbReference type="SAM" id="MobiDB-lite"/>
    </source>
</evidence>
<organism evidence="2 3">
    <name type="scientific">Williamsia serinedens</name>
    <dbReference type="NCBI Taxonomy" id="391736"/>
    <lineage>
        <taxon>Bacteria</taxon>
        <taxon>Bacillati</taxon>
        <taxon>Actinomycetota</taxon>
        <taxon>Actinomycetes</taxon>
        <taxon>Mycobacteriales</taxon>
        <taxon>Nocardiaceae</taxon>
        <taxon>Williamsia</taxon>
    </lineage>
</organism>
<reference evidence="2 3" key="1">
    <citation type="submission" date="2022-06" db="EMBL/GenBank/DDBJ databases">
        <title>Genomic Encyclopedia of Archaeal and Bacterial Type Strains, Phase II (KMG-II): from individual species to whole genera.</title>
        <authorList>
            <person name="Goeker M."/>
        </authorList>
    </citation>
    <scope>NUCLEOTIDE SEQUENCE [LARGE SCALE GENOMIC DNA]</scope>
    <source>
        <strain evidence="2 3">DSM 45037</strain>
    </source>
</reference>
<sequence>MDSAHRSTRTPHERGRSLRISFRRKSSGARSGTRETPRRSTRSLCPATSGRSETPSRSRRCGTATAIRPAPSGPMRRLQSGWWPTTEQSASAGPRRRATCAANHSIPSPNFERLPGGLWRPYPGNPSSATRQRSAGARAVSVWGTSARNDARRCVFPNRRSPRRRSARAVWWTCRTTTGGLNSSARHGCRRRTARASSERSWRRHRRHATARPAAPRSSPRPCDDRTDPAEAFSPPNATDAVGLPSTTSSRIGRRLLRWTRSSADGTEIYCAPNPGTMSSRRKVTGCSSCS</sequence>
<evidence type="ECO:0000313" key="2">
    <source>
        <dbReference type="EMBL" id="MCP2160271.1"/>
    </source>
</evidence>
<feature type="compositionally biased region" description="Low complexity" evidence="1">
    <location>
        <begin position="211"/>
        <end position="221"/>
    </location>
</feature>
<proteinExistence type="predicted"/>
<keyword evidence="3" id="KW-1185">Reference proteome</keyword>
<protein>
    <submittedName>
        <fullName evidence="2">Uncharacterized protein</fullName>
    </submittedName>
</protein>
<accession>A0ABT1GZ92</accession>
<evidence type="ECO:0000313" key="3">
    <source>
        <dbReference type="Proteomes" id="UP001205740"/>
    </source>
</evidence>
<dbReference type="Proteomes" id="UP001205740">
    <property type="component" value="Unassembled WGS sequence"/>
</dbReference>
<feature type="region of interest" description="Disordered" evidence="1">
    <location>
        <begin position="181"/>
        <end position="249"/>
    </location>
</feature>
<gene>
    <name evidence="2" type="ORF">LX12_001450</name>
</gene>
<comment type="caution">
    <text evidence="2">The sequence shown here is derived from an EMBL/GenBank/DDBJ whole genome shotgun (WGS) entry which is preliminary data.</text>
</comment>
<name>A0ABT1GZ92_9NOCA</name>
<feature type="region of interest" description="Disordered" evidence="1">
    <location>
        <begin position="1"/>
        <end position="94"/>
    </location>
</feature>
<feature type="compositionally biased region" description="Polar residues" evidence="1">
    <location>
        <begin position="82"/>
        <end position="91"/>
    </location>
</feature>